<comment type="similarity">
    <text evidence="2">Belongs to the polysaccharide synthase family.</text>
</comment>
<dbReference type="Pfam" id="PF13440">
    <property type="entry name" value="Polysacc_synt_3"/>
    <property type="match status" value="1"/>
</dbReference>
<dbReference type="Proteomes" id="UP001235849">
    <property type="component" value="Unassembled WGS sequence"/>
</dbReference>
<reference evidence="8 9" key="1">
    <citation type="submission" date="2023-01" db="EMBL/GenBank/DDBJ databases">
        <title>Novel diversity within Roseofilum (Cyanobacteria; Desertifilaceae) from marine benthic mats with descriptions of four novel species.</title>
        <authorList>
            <person name="Wang Y."/>
            <person name="Berthold D.E."/>
            <person name="Hu J."/>
            <person name="Lefler F.W."/>
            <person name="Laughinghouse H.D. IV."/>
        </authorList>
    </citation>
    <scope>NUCLEOTIDE SEQUENCE [LARGE SCALE GENOMIC DNA]</scope>
    <source>
        <strain evidence="8 9">BLCC-M114</strain>
    </source>
</reference>
<comment type="caution">
    <text evidence="8">The sequence shown here is derived from an EMBL/GenBank/DDBJ whole genome shotgun (WGS) entry which is preliminary data.</text>
</comment>
<keyword evidence="6 7" id="KW-0472">Membrane</keyword>
<feature type="transmembrane region" description="Helical" evidence="7">
    <location>
        <begin position="308"/>
        <end position="329"/>
    </location>
</feature>
<keyword evidence="5 7" id="KW-1133">Transmembrane helix</keyword>
<dbReference type="PANTHER" id="PTHR30250">
    <property type="entry name" value="PST FAMILY PREDICTED COLANIC ACID TRANSPORTER"/>
    <property type="match status" value="1"/>
</dbReference>
<proteinExistence type="inferred from homology"/>
<evidence type="ECO:0000313" key="9">
    <source>
        <dbReference type="Proteomes" id="UP001235849"/>
    </source>
</evidence>
<keyword evidence="4 7" id="KW-0812">Transmembrane</keyword>
<feature type="transmembrane region" description="Helical" evidence="7">
    <location>
        <begin position="126"/>
        <end position="148"/>
    </location>
</feature>
<dbReference type="PANTHER" id="PTHR30250:SF10">
    <property type="entry name" value="LIPOPOLYSACCHARIDE BIOSYNTHESIS PROTEIN WZXC"/>
    <property type="match status" value="1"/>
</dbReference>
<feature type="transmembrane region" description="Helical" evidence="7">
    <location>
        <begin position="243"/>
        <end position="262"/>
    </location>
</feature>
<feature type="transmembrane region" description="Helical" evidence="7">
    <location>
        <begin position="53"/>
        <end position="75"/>
    </location>
</feature>
<feature type="transmembrane region" description="Helical" evidence="7">
    <location>
        <begin position="372"/>
        <end position="392"/>
    </location>
</feature>
<sequence length="422" mass="47604">MVGKLLNLDRWKKLLSNRFLRNAGWLGLAELANRIFRLGTTVTLARMFSQEDYGLMAIVYTVFEFANVLTLRNGLGAKIIQADEADLEDICNTSYWINWILCISITLLQCGLAFPIAHLYGSPELVLPLCALSSMYLLFPFFMVQGALIDRENRLKIRAFCYAGQSLISNIVTITLALFGFGVWAIVLSLVLSTPIWILITWKNHPWRPRKSITFAKWKTVINYGRNMLGIDLLIRVKNNLDYLIVGKILGLDALGIYFFAFNAGSGITMNVVNALMSALFPHLCAVRDQLQLLKQEYFDSLKKVAKILIPLVLLQTILAPFYVPIIFGSKWSEAIPILMIICLSVIPRAYKWASASLMNTVDKTHISLQLDLLYTLVFAVVLWTVTPYGILSVAVSVLILHILMSSFVNWISIRLVFAKIL</sequence>
<dbReference type="RefSeq" id="WP_283765072.1">
    <property type="nucleotide sequence ID" value="NZ_JAQOSO010000003.1"/>
</dbReference>
<keyword evidence="3" id="KW-1003">Cell membrane</keyword>
<evidence type="ECO:0000256" key="4">
    <source>
        <dbReference type="ARBA" id="ARBA00022692"/>
    </source>
</evidence>
<protein>
    <submittedName>
        <fullName evidence="8">Lipopolysaccharide biosynthesis protein</fullName>
    </submittedName>
</protein>
<evidence type="ECO:0000256" key="1">
    <source>
        <dbReference type="ARBA" id="ARBA00004651"/>
    </source>
</evidence>
<organism evidence="8 9">
    <name type="scientific">Roseofilum capinflatum BLCC-M114</name>
    <dbReference type="NCBI Taxonomy" id="3022440"/>
    <lineage>
        <taxon>Bacteria</taxon>
        <taxon>Bacillati</taxon>
        <taxon>Cyanobacteriota</taxon>
        <taxon>Cyanophyceae</taxon>
        <taxon>Desertifilales</taxon>
        <taxon>Desertifilaceae</taxon>
        <taxon>Roseofilum</taxon>
        <taxon>Roseofilum capinflatum</taxon>
    </lineage>
</organism>
<feature type="transmembrane region" description="Helical" evidence="7">
    <location>
        <begin position="335"/>
        <end position="351"/>
    </location>
</feature>
<evidence type="ECO:0000256" key="3">
    <source>
        <dbReference type="ARBA" id="ARBA00022475"/>
    </source>
</evidence>
<keyword evidence="9" id="KW-1185">Reference proteome</keyword>
<evidence type="ECO:0000256" key="6">
    <source>
        <dbReference type="ARBA" id="ARBA00023136"/>
    </source>
</evidence>
<evidence type="ECO:0000256" key="5">
    <source>
        <dbReference type="ARBA" id="ARBA00022989"/>
    </source>
</evidence>
<dbReference type="InterPro" id="IPR050833">
    <property type="entry name" value="Poly_Biosynth_Transport"/>
</dbReference>
<dbReference type="EMBL" id="JAQOSO010000003">
    <property type="protein sequence ID" value="MDJ1172690.1"/>
    <property type="molecule type" value="Genomic_DNA"/>
</dbReference>
<evidence type="ECO:0000313" key="8">
    <source>
        <dbReference type="EMBL" id="MDJ1172690.1"/>
    </source>
</evidence>
<dbReference type="CDD" id="cd13127">
    <property type="entry name" value="MATE_tuaB_like"/>
    <property type="match status" value="1"/>
</dbReference>
<accession>A0ABT7B0L6</accession>
<evidence type="ECO:0000256" key="7">
    <source>
        <dbReference type="SAM" id="Phobius"/>
    </source>
</evidence>
<gene>
    <name evidence="8" type="ORF">PMG25_01120</name>
</gene>
<name>A0ABT7B0L6_9CYAN</name>
<feature type="transmembrane region" description="Helical" evidence="7">
    <location>
        <begin position="96"/>
        <end position="120"/>
    </location>
</feature>
<evidence type="ECO:0000256" key="2">
    <source>
        <dbReference type="ARBA" id="ARBA00007430"/>
    </source>
</evidence>
<feature type="transmembrane region" description="Helical" evidence="7">
    <location>
        <begin position="398"/>
        <end position="418"/>
    </location>
</feature>
<comment type="subcellular location">
    <subcellularLocation>
        <location evidence="1">Cell membrane</location>
        <topology evidence="1">Multi-pass membrane protein</topology>
    </subcellularLocation>
</comment>